<dbReference type="AlphaFoldDB" id="A0A0D7AZP9"/>
<organism evidence="2 3">
    <name type="scientific">Cylindrobasidium torrendii FP15055 ss-10</name>
    <dbReference type="NCBI Taxonomy" id="1314674"/>
    <lineage>
        <taxon>Eukaryota</taxon>
        <taxon>Fungi</taxon>
        <taxon>Dikarya</taxon>
        <taxon>Basidiomycota</taxon>
        <taxon>Agaricomycotina</taxon>
        <taxon>Agaricomycetes</taxon>
        <taxon>Agaricomycetidae</taxon>
        <taxon>Agaricales</taxon>
        <taxon>Marasmiineae</taxon>
        <taxon>Physalacriaceae</taxon>
        <taxon>Cylindrobasidium</taxon>
    </lineage>
</organism>
<dbReference type="EMBL" id="KN880669">
    <property type="protein sequence ID" value="KIY63843.1"/>
    <property type="molecule type" value="Genomic_DNA"/>
</dbReference>
<evidence type="ECO:0000256" key="1">
    <source>
        <dbReference type="SAM" id="Phobius"/>
    </source>
</evidence>
<keyword evidence="1" id="KW-0812">Transmembrane</keyword>
<proteinExistence type="predicted"/>
<dbReference type="Proteomes" id="UP000054007">
    <property type="component" value="Unassembled WGS sequence"/>
</dbReference>
<dbReference type="OrthoDB" id="3357985at2759"/>
<gene>
    <name evidence="2" type="ORF">CYLTODRAFT_121418</name>
</gene>
<protein>
    <submittedName>
        <fullName evidence="2">Uncharacterized protein</fullName>
    </submittedName>
</protein>
<evidence type="ECO:0000313" key="2">
    <source>
        <dbReference type="EMBL" id="KIY63843.1"/>
    </source>
</evidence>
<keyword evidence="1" id="KW-1133">Transmembrane helix</keyword>
<reference evidence="2 3" key="1">
    <citation type="journal article" date="2015" name="Fungal Genet. Biol.">
        <title>Evolution of novel wood decay mechanisms in Agaricales revealed by the genome sequences of Fistulina hepatica and Cylindrobasidium torrendii.</title>
        <authorList>
            <person name="Floudas D."/>
            <person name="Held B.W."/>
            <person name="Riley R."/>
            <person name="Nagy L.G."/>
            <person name="Koehler G."/>
            <person name="Ransdell A.S."/>
            <person name="Younus H."/>
            <person name="Chow J."/>
            <person name="Chiniquy J."/>
            <person name="Lipzen A."/>
            <person name="Tritt A."/>
            <person name="Sun H."/>
            <person name="Haridas S."/>
            <person name="LaButti K."/>
            <person name="Ohm R.A."/>
            <person name="Kues U."/>
            <person name="Blanchette R.A."/>
            <person name="Grigoriev I.V."/>
            <person name="Minto R.E."/>
            <person name="Hibbett D.S."/>
        </authorList>
    </citation>
    <scope>NUCLEOTIDE SEQUENCE [LARGE SCALE GENOMIC DNA]</scope>
    <source>
        <strain evidence="2 3">FP15055 ss-10</strain>
    </source>
</reference>
<accession>A0A0D7AZP9</accession>
<feature type="transmembrane region" description="Helical" evidence="1">
    <location>
        <begin position="76"/>
        <end position="93"/>
    </location>
</feature>
<name>A0A0D7AZP9_9AGAR</name>
<keyword evidence="1" id="KW-0472">Membrane</keyword>
<evidence type="ECO:0000313" key="3">
    <source>
        <dbReference type="Proteomes" id="UP000054007"/>
    </source>
</evidence>
<keyword evidence="3" id="KW-1185">Reference proteome</keyword>
<sequence>MEAVEKYVMEGAFEHLKRIIDAEMLKQNPLKTFAIARHLRWDDLTRRAAREALRHGIITAAPIPELKLFSAQDYQLLLRYFAVCSTSVVWFLLPTLVASPRGADHLFTRNCAPKHVLSVFSCTQHDYSGAYTLKCQNNGYTIEEVGLVSRSYNFPSVMLHAWFTDYFRDIFEDISLRPGLGVIKPSVLEQTSVKAELQCGTQKPLVVRAMLEWLNTEID</sequence>
<feature type="non-terminal residue" evidence="2">
    <location>
        <position position="219"/>
    </location>
</feature>